<evidence type="ECO:0000313" key="2">
    <source>
        <dbReference type="EMBL" id="MBF5059601.1"/>
    </source>
</evidence>
<evidence type="ECO:0000259" key="1">
    <source>
        <dbReference type="Pfam" id="PF01609"/>
    </source>
</evidence>
<dbReference type="EMBL" id="JAAEJV010000030">
    <property type="protein sequence ID" value="MBF5059601.1"/>
    <property type="molecule type" value="Genomic_DNA"/>
</dbReference>
<dbReference type="InterPro" id="IPR047654">
    <property type="entry name" value="IS1634_transpos"/>
</dbReference>
<sequence>MDMYIETSKFKTKSGKIYSSTLLRQSYREGKKVKKRTIANLSKCSPDEIEAIKLALKHKLDLANLGSFDESVKCQEGLSVGAVWTVLEVAKRLGIVNALGSSRDGKLALWQVIARVIDQGSRLSAVRLANTHAMASAIGIEKGFNEDALYQNLAWLNDNQERIEQKLFKLRKEQSSNLFLYDVTSSYLEGDKNELADWGYNRDKKKGKKQIVVGLLCDDEGEPISTEIFKGNTSDLTTFYSQIEKAKKRFGCEKVTFVGDRGMIKRTQIKALEENGFQYITAISKKEIETLIKKDHIQLEFFSKELYEVELDGVRYILRKNPRRAEELDQNRVRKRAAIKKLILDRNQYLEEHPKAKVETAVKTVNAKIKKLKVDGHLSLETEERTLVLKLSEEKLKEESRLDGCYIIKTDLKQSEADKQVAHDRYKDLAFVESAFRTSKSTLELRPVHVRTAESTHGHVFVVMMAYMIMKNLDMLWKEIDTTVAEGLKSLSTLTTIEVTLNDQTKFEKVPEPRAQNRALLGAAGVSIPKIIPRNDAHVATKKQTRKSAKKT</sequence>
<keyword evidence="4" id="KW-1185">Reference proteome</keyword>
<proteinExistence type="predicted"/>
<dbReference type="Proteomes" id="UP001194714">
    <property type="component" value="Unassembled WGS sequence"/>
</dbReference>
<dbReference type="EMBL" id="JAAEJV010000030">
    <property type="protein sequence ID" value="MBF5059614.1"/>
    <property type="molecule type" value="Genomic_DNA"/>
</dbReference>
<reference evidence="3 4" key="1">
    <citation type="submission" date="2020-01" db="EMBL/GenBank/DDBJ databases">
        <title>Draft genome sequence of Cand. Neptunochlamydia vexilliferae K9.</title>
        <authorList>
            <person name="Schulz F."/>
            <person name="Koestlbacher S."/>
            <person name="Wascher F."/>
            <person name="Pizzetti I."/>
            <person name="Horn M."/>
        </authorList>
    </citation>
    <scope>NUCLEOTIDE SEQUENCE [LARGE SCALE GENOMIC DNA]</scope>
    <source>
        <strain evidence="3 4">K9</strain>
    </source>
</reference>
<organism evidence="3 4">
    <name type="scientific">Candidatus Neptunichlamydia vexilliferae</name>
    <dbReference type="NCBI Taxonomy" id="1651774"/>
    <lineage>
        <taxon>Bacteria</taxon>
        <taxon>Pseudomonadati</taxon>
        <taxon>Chlamydiota</taxon>
        <taxon>Chlamydiia</taxon>
        <taxon>Parachlamydiales</taxon>
        <taxon>Simkaniaceae</taxon>
        <taxon>Candidatus Neptunichlamydia</taxon>
    </lineage>
</organism>
<name>A0ABS0AZR2_9BACT</name>
<gene>
    <name evidence="2" type="ORF">NEPTK9_001117</name>
    <name evidence="3" type="ORF">NEPTK9_001130</name>
</gene>
<dbReference type="NCBIfam" id="NF033559">
    <property type="entry name" value="transpos_IS1634"/>
    <property type="match status" value="1"/>
</dbReference>
<dbReference type="PANTHER" id="PTHR34614">
    <property type="match status" value="1"/>
</dbReference>
<protein>
    <recommendedName>
        <fullName evidence="1">Transposase IS4-like domain-containing protein</fullName>
    </recommendedName>
</protein>
<evidence type="ECO:0000313" key="4">
    <source>
        <dbReference type="Proteomes" id="UP001194714"/>
    </source>
</evidence>
<dbReference type="PANTHER" id="PTHR34614:SF2">
    <property type="entry name" value="TRANSPOSASE IS4-LIKE DOMAIN-CONTAINING PROTEIN"/>
    <property type="match status" value="1"/>
</dbReference>
<dbReference type="Pfam" id="PF01609">
    <property type="entry name" value="DDE_Tnp_1"/>
    <property type="match status" value="1"/>
</dbReference>
<feature type="domain" description="Transposase IS4-like" evidence="1">
    <location>
        <begin position="177"/>
        <end position="469"/>
    </location>
</feature>
<comment type="caution">
    <text evidence="3">The sequence shown here is derived from an EMBL/GenBank/DDBJ whole genome shotgun (WGS) entry which is preliminary data.</text>
</comment>
<dbReference type="InterPro" id="IPR002559">
    <property type="entry name" value="Transposase_11"/>
</dbReference>
<evidence type="ECO:0000313" key="3">
    <source>
        <dbReference type="EMBL" id="MBF5059614.1"/>
    </source>
</evidence>
<accession>A0ABS0AZR2</accession>